<keyword evidence="3" id="KW-1185">Reference proteome</keyword>
<keyword evidence="1" id="KW-0472">Membrane</keyword>
<gene>
    <name evidence="2" type="ORF">PQR79_14035</name>
</gene>
<dbReference type="Proteomes" id="UP001213691">
    <property type="component" value="Unassembled WGS sequence"/>
</dbReference>
<dbReference type="RefSeq" id="WP_238103199.1">
    <property type="nucleotide sequence ID" value="NZ_JAQQPZ010000013.1"/>
</dbReference>
<sequence>MSAIVNLALLESLKAHDFKDEIDLYIPFLANTILEIEAYPFDVPSLANKFKEKFGFKPPEAVVKVLLVRAKKNKLVKIENHLYVPISENLTPFREQYEKNKAHLEDALASVIFDFIEFTNSTFDKIITAEYAENILLTFIENNVASLISKQAVSKRSSKNNIKNESHLVASYIAHLYQKNSRDWEEVQTVIKGVVLANYLFFADTKAKVSAKKTYYNISVYLDTPLIVALLGYNGNLSKNAIQELLQLLQSLEVNVYIFDKTLKETEGLFEAWKRDLKRGSADNFNPATLHLLLSRNIDIPQLETQQALLEKNLAGLGINVKYGWKINPEHQCDEKELESHLKRMRAVSSTSKQSIEHDVICISRVNNSRAGAVTKSLNDKFSVFVTPNASLIKHANRFFSSDIDSGIPIVISDTWLTTIFWLKHQNNYKDLPTHSLVSHAYATLNKSDSVWDSFLSRFKRLNAEGVIDDETVEIVRYHKSLLKEVNDCSIEVGDDFSDEGVLEIVKRIEAQKEEAKNLAVASAITLEQEKLFTVSSKLSKSDETVIKFEYFIDKSSRTLSLILTAILGILLILGFYGSLKGLEVFNGETNVILGLATVIMFSLNILGTFWGINLIIIYKKLSEILSKWWKNKILNEQNSSTRLDPFIDEEKP</sequence>
<proteinExistence type="predicted"/>
<reference evidence="2 3" key="1">
    <citation type="submission" date="2023-02" db="EMBL/GenBank/DDBJ databases">
        <title>Genome sequence of Shewanella metallivivens ER-Te-42B-Light, sp. nov., enriched from sulfide tube worms (Riftia pachyptila) isolated from Explorer Ridge in the Pacific Ocean.</title>
        <authorList>
            <person name="Maltman C."/>
            <person name="Kuzyk S.B."/>
            <person name="Kyndt J.A."/>
            <person name="Yurkov V."/>
        </authorList>
    </citation>
    <scope>NUCLEOTIDE SEQUENCE [LARGE SCALE GENOMIC DNA]</scope>
    <source>
        <strain evidence="2 3">ER-Te-42B-Light</strain>
    </source>
</reference>
<organism evidence="2 3">
    <name type="scientific">Shewanella metallivivens</name>
    <dbReference type="NCBI Taxonomy" id="2872342"/>
    <lineage>
        <taxon>Bacteria</taxon>
        <taxon>Pseudomonadati</taxon>
        <taxon>Pseudomonadota</taxon>
        <taxon>Gammaproteobacteria</taxon>
        <taxon>Alteromonadales</taxon>
        <taxon>Shewanellaceae</taxon>
        <taxon>Shewanella</taxon>
    </lineage>
</organism>
<protein>
    <submittedName>
        <fullName evidence="2">Uncharacterized protein</fullName>
    </submittedName>
</protein>
<feature type="transmembrane region" description="Helical" evidence="1">
    <location>
        <begin position="560"/>
        <end position="580"/>
    </location>
</feature>
<comment type="caution">
    <text evidence="2">The sequence shown here is derived from an EMBL/GenBank/DDBJ whole genome shotgun (WGS) entry which is preliminary data.</text>
</comment>
<keyword evidence="1" id="KW-0812">Transmembrane</keyword>
<evidence type="ECO:0000313" key="3">
    <source>
        <dbReference type="Proteomes" id="UP001213691"/>
    </source>
</evidence>
<evidence type="ECO:0000256" key="1">
    <source>
        <dbReference type="SAM" id="Phobius"/>
    </source>
</evidence>
<name>A0ABT5TNP0_9GAMM</name>
<keyword evidence="1" id="KW-1133">Transmembrane helix</keyword>
<dbReference type="EMBL" id="JAQQPZ010000013">
    <property type="protein sequence ID" value="MDD8060207.1"/>
    <property type="molecule type" value="Genomic_DNA"/>
</dbReference>
<accession>A0ABT5TNP0</accession>
<evidence type="ECO:0000313" key="2">
    <source>
        <dbReference type="EMBL" id="MDD8060207.1"/>
    </source>
</evidence>
<feature type="transmembrane region" description="Helical" evidence="1">
    <location>
        <begin position="592"/>
        <end position="619"/>
    </location>
</feature>